<evidence type="ECO:0000256" key="3">
    <source>
        <dbReference type="ARBA" id="ARBA00022723"/>
    </source>
</evidence>
<dbReference type="PROSITE" id="PS00805">
    <property type="entry name" value="CALRETICULIN_REPEAT"/>
    <property type="match status" value="1"/>
</dbReference>
<dbReference type="GO" id="GO:0036503">
    <property type="term" value="P:ERAD pathway"/>
    <property type="evidence" value="ECO:0007669"/>
    <property type="project" value="TreeGrafter"/>
</dbReference>
<evidence type="ECO:0000256" key="2">
    <source>
        <dbReference type="ARBA" id="ARBA00010983"/>
    </source>
</evidence>
<keyword evidence="9" id="KW-0106">Calcium</keyword>
<feature type="domain" description="PPM-type phosphatase" evidence="14">
    <location>
        <begin position="305"/>
        <end position="567"/>
    </location>
</feature>
<dbReference type="SUPFAM" id="SSF49899">
    <property type="entry name" value="Concanavalin A-like lectins/glucanases"/>
    <property type="match status" value="1"/>
</dbReference>
<dbReference type="SUPFAM" id="SSF81606">
    <property type="entry name" value="PP2C-like"/>
    <property type="match status" value="1"/>
</dbReference>
<dbReference type="OrthoDB" id="1938156at2759"/>
<dbReference type="FunFam" id="2.10.250.10:FF:000002">
    <property type="entry name" value="Calreticulin"/>
    <property type="match status" value="1"/>
</dbReference>
<feature type="region of interest" description="Disordered" evidence="13">
    <location>
        <begin position="776"/>
        <end position="801"/>
    </location>
</feature>
<dbReference type="SMART" id="SM00332">
    <property type="entry name" value="PP2Cc"/>
    <property type="match status" value="1"/>
</dbReference>
<dbReference type="CDD" id="cd00143">
    <property type="entry name" value="PP2Cc"/>
    <property type="match status" value="1"/>
</dbReference>
<dbReference type="PROSITE" id="PS00804">
    <property type="entry name" value="CALRETICULIN_2"/>
    <property type="match status" value="1"/>
</dbReference>
<keyword evidence="10 12" id="KW-0143">Chaperone</keyword>
<dbReference type="AlphaFoldDB" id="A0A177WDS0"/>
<dbReference type="PRINTS" id="PR00626">
    <property type="entry name" value="CALRETICULIN"/>
</dbReference>
<keyword evidence="5" id="KW-0430">Lectin</keyword>
<gene>
    <name evidence="15" type="ORF">BDEG_21854</name>
</gene>
<evidence type="ECO:0000259" key="14">
    <source>
        <dbReference type="PROSITE" id="PS51746"/>
    </source>
</evidence>
<evidence type="ECO:0000256" key="13">
    <source>
        <dbReference type="SAM" id="MobiDB-lite"/>
    </source>
</evidence>
<dbReference type="PROSITE" id="PS00803">
    <property type="entry name" value="CALRETICULIN_1"/>
    <property type="match status" value="1"/>
</dbReference>
<evidence type="ECO:0000256" key="1">
    <source>
        <dbReference type="ARBA" id="ARBA00004319"/>
    </source>
</evidence>
<keyword evidence="4" id="KW-0732">Signal</keyword>
<dbReference type="GO" id="GO:0051082">
    <property type="term" value="F:unfolded protein binding"/>
    <property type="evidence" value="ECO:0007669"/>
    <property type="project" value="InterPro"/>
</dbReference>
<accession>A0A177WDS0</accession>
<dbReference type="InterPro" id="IPR009033">
    <property type="entry name" value="Calreticulin/calnexin_P_dom_sf"/>
</dbReference>
<feature type="region of interest" description="Disordered" evidence="13">
    <location>
        <begin position="940"/>
        <end position="970"/>
    </location>
</feature>
<evidence type="ECO:0000256" key="11">
    <source>
        <dbReference type="PIRSR" id="PIRSR601580-3"/>
    </source>
</evidence>
<evidence type="ECO:0000256" key="6">
    <source>
        <dbReference type="ARBA" id="ARBA00022737"/>
    </source>
</evidence>
<keyword evidence="7 12" id="KW-0256">Endoplasmic reticulum</keyword>
<sequence>MLAPARRRHLAVRTSTCIQSLLSPKLYFPGLGLRTASALTGTTASKHLLSSTCIHTTTAMTALITPRPSLHQTGNATSPPSVSTSLIPTTATTNTACTVSHQVSQLLLSQQESPTLLESHPTSSGSQSFLSLSSTSKHAPQQSRPHKPTVATTFSSIYQPVLQFIVPTTSLIGFFHRSDFHQLPNTSACTSGLPTSTGVSKRLLTGQVLSGSITALDAVTVSSSISRPYQLKSSLGSAYTIQSIKAPEYSTLVATAPVEISLPKIDSTRSRKSSIFDEFEKSATQLKKSFQFSLAATGKAKGSDAIIKNSVRGSSEYASIQVGEDAYFMRYDSIGVADGVGGWNEVPGANPALYSLKMMHYTHAEFEKYDDVSIVDDSIADYAAVSPKDILTRAYKQVNDDALRENILGSTTALIAVLRENELRVANVGDCGIMIVRAHHAIFRNEEQQHSFNFPYQLGTVSKDGPGDAQVFSIPVQEGDIVVIGSDGIFDNVFDDEIVEILGGHTHASRPELSDPQRMTDAILYRAREVAENTRFGSSPFQTRAIQEGFYYQGGKMDDMTVVVGIVRTSEDSPDRRLASLGVLQLASAKVYFKETFSEDTLHSRWVVSEKLTDYGAWKITPGKFYADSGSSKGLQTSEDARFYAISAAFDQELDNKDKPFVVQFSVKFEQNIDCGGGYVKIMPKPFDPKEFDGGSKYNIMFGPDICGQSKRIHAILNYNEENHLIKQTIDPGSDQLTHLYTLIINPDQTYQILVDLEEKSSGSILTGWDILPPAQIPDPKAKKPDNWVNNPDMADPTDVKPEDWDVAEFIKDPEAQKPEDWDDDMDGEWEHPMVNNPEYKGIWVPKSIPNPEYKGVWIAPMIDNPKFVADPTLHAYKSAYIGFDLWQVKSGTIFDNIIVTDSIDEAMKFAEETYVKDAPAEREAKNALDAAETEKLKLQQADIIPDGFPDMPSTNQEMLDEEDDEKDEL</sequence>
<dbReference type="InterPro" id="IPR036457">
    <property type="entry name" value="PPM-type-like_dom_sf"/>
</dbReference>
<name>A0A177WDS0_BATDL</name>
<keyword evidence="3" id="KW-0479">Metal-binding</keyword>
<dbReference type="FunFam" id="3.60.40.10:FF:000130">
    <property type="entry name" value="Related to PTC7-type 2C protein phosphatase"/>
    <property type="match status" value="1"/>
</dbReference>
<dbReference type="Pfam" id="PF00262">
    <property type="entry name" value="Calreticulin"/>
    <property type="match status" value="2"/>
</dbReference>
<evidence type="ECO:0000256" key="5">
    <source>
        <dbReference type="ARBA" id="ARBA00022734"/>
    </source>
</evidence>
<proteinExistence type="inferred from homology"/>
<protein>
    <recommendedName>
        <fullName evidence="14">PPM-type phosphatase domain-containing protein</fullName>
    </recommendedName>
</protein>
<dbReference type="Proteomes" id="UP000077115">
    <property type="component" value="Unassembled WGS sequence"/>
</dbReference>
<evidence type="ECO:0000313" key="16">
    <source>
        <dbReference type="Proteomes" id="UP000077115"/>
    </source>
</evidence>
<dbReference type="InterPro" id="IPR001932">
    <property type="entry name" value="PPM-type_phosphatase-like_dom"/>
</dbReference>
<evidence type="ECO:0000256" key="7">
    <source>
        <dbReference type="ARBA" id="ARBA00022824"/>
    </source>
</evidence>
<keyword evidence="11" id="KW-1015">Disulfide bond</keyword>
<dbReference type="STRING" id="403673.A0A177WDS0"/>
<reference evidence="15 16" key="1">
    <citation type="submission" date="2006-10" db="EMBL/GenBank/DDBJ databases">
        <title>The Genome Sequence of Batrachochytrium dendrobatidis JEL423.</title>
        <authorList>
            <consortium name="The Broad Institute Genome Sequencing Platform"/>
            <person name="Birren B."/>
            <person name="Lander E."/>
            <person name="Galagan J."/>
            <person name="Cuomo C."/>
            <person name="Devon K."/>
            <person name="Jaffe D."/>
            <person name="Butler J."/>
            <person name="Alvarez P."/>
            <person name="Gnerre S."/>
            <person name="Grabherr M."/>
            <person name="Kleber M."/>
            <person name="Mauceli E."/>
            <person name="Brockman W."/>
            <person name="Young S."/>
            <person name="LaButti K."/>
            <person name="Sykes S."/>
            <person name="DeCaprio D."/>
            <person name="Crawford M."/>
            <person name="Koehrsen M."/>
            <person name="Engels R."/>
            <person name="Montgomery P."/>
            <person name="Pearson M."/>
            <person name="Howarth C."/>
            <person name="Larson L."/>
            <person name="White J."/>
            <person name="O'Leary S."/>
            <person name="Kodira C."/>
            <person name="Zeng Q."/>
            <person name="Yandava C."/>
            <person name="Alvarado L."/>
            <person name="Longcore J."/>
            <person name="James T."/>
        </authorList>
    </citation>
    <scope>NUCLEOTIDE SEQUENCE [LARGE SCALE GENOMIC DNA]</scope>
    <source>
        <strain evidence="15 16">JEL423</strain>
    </source>
</reference>
<reference evidence="15 16" key="2">
    <citation type="submission" date="2016-05" db="EMBL/GenBank/DDBJ databases">
        <title>Lineage-specific infection strategies underlie the spectrum of fungal disease in amphibians.</title>
        <authorList>
            <person name="Cuomo C.A."/>
            <person name="Farrer R.A."/>
            <person name="James T."/>
            <person name="Longcore J."/>
            <person name="Birren B."/>
        </authorList>
    </citation>
    <scope>NUCLEOTIDE SEQUENCE [LARGE SCALE GENOMIC DNA]</scope>
    <source>
        <strain evidence="15 16">JEL423</strain>
    </source>
</reference>
<keyword evidence="6" id="KW-0677">Repeat</keyword>
<comment type="similarity">
    <text evidence="2 12">Belongs to the calreticulin family.</text>
</comment>
<dbReference type="GO" id="GO:0005789">
    <property type="term" value="C:endoplasmic reticulum membrane"/>
    <property type="evidence" value="ECO:0007669"/>
    <property type="project" value="TreeGrafter"/>
</dbReference>
<feature type="compositionally biased region" description="Acidic residues" evidence="13">
    <location>
        <begin position="959"/>
        <end position="970"/>
    </location>
</feature>
<evidence type="ECO:0000256" key="12">
    <source>
        <dbReference type="RuleBase" id="RU362126"/>
    </source>
</evidence>
<dbReference type="GO" id="GO:0005788">
    <property type="term" value="C:endoplasmic reticulum lumen"/>
    <property type="evidence" value="ECO:0007669"/>
    <property type="project" value="UniProtKB-SubCell"/>
</dbReference>
<dbReference type="InterPro" id="IPR001580">
    <property type="entry name" value="Calret/calnex"/>
</dbReference>
<dbReference type="SMART" id="SM00331">
    <property type="entry name" value="PP2C_SIG"/>
    <property type="match status" value="1"/>
</dbReference>
<dbReference type="PROSITE" id="PS51746">
    <property type="entry name" value="PPM_2"/>
    <property type="match status" value="1"/>
</dbReference>
<dbReference type="PANTHER" id="PTHR11073:SF2">
    <property type="entry name" value="CALRETICULIN"/>
    <property type="match status" value="1"/>
</dbReference>
<dbReference type="eggNOG" id="KOG0674">
    <property type="taxonomic scope" value="Eukaryota"/>
</dbReference>
<feature type="region of interest" description="Disordered" evidence="13">
    <location>
        <begin position="68"/>
        <end position="87"/>
    </location>
</feature>
<keyword evidence="8" id="KW-0862">Zinc</keyword>
<dbReference type="Gene3D" id="2.60.120.200">
    <property type="match status" value="1"/>
</dbReference>
<evidence type="ECO:0000256" key="9">
    <source>
        <dbReference type="ARBA" id="ARBA00022837"/>
    </source>
</evidence>
<comment type="subcellular location">
    <subcellularLocation>
        <location evidence="1">Endoplasmic reticulum lumen</location>
    </subcellularLocation>
</comment>
<organism evidence="15 16">
    <name type="scientific">Batrachochytrium dendrobatidis (strain JEL423)</name>
    <dbReference type="NCBI Taxonomy" id="403673"/>
    <lineage>
        <taxon>Eukaryota</taxon>
        <taxon>Fungi</taxon>
        <taxon>Fungi incertae sedis</taxon>
        <taxon>Chytridiomycota</taxon>
        <taxon>Chytridiomycota incertae sedis</taxon>
        <taxon>Chytridiomycetes</taxon>
        <taxon>Rhizophydiales</taxon>
        <taxon>Rhizophydiales incertae sedis</taxon>
        <taxon>Batrachochytrium</taxon>
    </lineage>
</organism>
<dbReference type="Gene3D" id="3.60.40.10">
    <property type="entry name" value="PPM-type phosphatase domain"/>
    <property type="match status" value="1"/>
</dbReference>
<evidence type="ECO:0000256" key="8">
    <source>
        <dbReference type="ARBA" id="ARBA00022833"/>
    </source>
</evidence>
<evidence type="ECO:0000256" key="10">
    <source>
        <dbReference type="ARBA" id="ARBA00023186"/>
    </source>
</evidence>
<dbReference type="InterPro" id="IPR018124">
    <property type="entry name" value="Calret/calnex_CS"/>
</dbReference>
<evidence type="ECO:0000313" key="15">
    <source>
        <dbReference type="EMBL" id="OAJ37882.1"/>
    </source>
</evidence>
<feature type="compositionally biased region" description="Polar residues" evidence="13">
    <location>
        <begin position="70"/>
        <end position="87"/>
    </location>
</feature>
<feature type="region of interest" description="Disordered" evidence="13">
    <location>
        <begin position="112"/>
        <end position="148"/>
    </location>
</feature>
<dbReference type="PANTHER" id="PTHR11073">
    <property type="entry name" value="CALRETICULIN AND CALNEXIN"/>
    <property type="match status" value="1"/>
</dbReference>
<dbReference type="VEuPathDB" id="FungiDB:BDEG_21854"/>
<dbReference type="EMBL" id="DS022301">
    <property type="protein sequence ID" value="OAJ37882.1"/>
    <property type="molecule type" value="Genomic_DNA"/>
</dbReference>
<feature type="compositionally biased region" description="Low complexity" evidence="13">
    <location>
        <begin position="112"/>
        <end position="136"/>
    </location>
</feature>
<dbReference type="GO" id="GO:0030246">
    <property type="term" value="F:carbohydrate binding"/>
    <property type="evidence" value="ECO:0007669"/>
    <property type="project" value="UniProtKB-KW"/>
</dbReference>
<dbReference type="FunFam" id="2.60.120.200:FF:000018">
    <property type="entry name" value="Calreticulin 1b"/>
    <property type="match status" value="1"/>
</dbReference>
<dbReference type="Gene3D" id="2.10.250.10">
    <property type="entry name" value="Calreticulin/calnexin, P domain"/>
    <property type="match status" value="1"/>
</dbReference>
<evidence type="ECO:0000256" key="4">
    <source>
        <dbReference type="ARBA" id="ARBA00022729"/>
    </source>
</evidence>
<dbReference type="Pfam" id="PF07228">
    <property type="entry name" value="SpoIIE"/>
    <property type="match status" value="1"/>
</dbReference>
<dbReference type="GO" id="GO:0006457">
    <property type="term" value="P:protein folding"/>
    <property type="evidence" value="ECO:0007669"/>
    <property type="project" value="InterPro"/>
</dbReference>
<dbReference type="SUPFAM" id="SSF63887">
    <property type="entry name" value="P-domain of calnexin/calreticulin"/>
    <property type="match status" value="1"/>
</dbReference>
<feature type="disulfide bond" evidence="11">
    <location>
        <begin position="675"/>
        <end position="707"/>
    </location>
</feature>
<dbReference type="InterPro" id="IPR013320">
    <property type="entry name" value="ConA-like_dom_sf"/>
</dbReference>
<dbReference type="GO" id="GO:0005509">
    <property type="term" value="F:calcium ion binding"/>
    <property type="evidence" value="ECO:0007669"/>
    <property type="project" value="InterPro"/>
</dbReference>